<reference evidence="1" key="1">
    <citation type="submission" date="2023-08" db="EMBL/GenBank/DDBJ databases">
        <title>Genomic characterization of the C. tuberculostearicum species complex, a ubiquitous member of the human skin microbiome.</title>
        <authorList>
            <person name="Ahmed N."/>
            <person name="Deming C."/>
            <person name="Conlan S."/>
            <person name="Segre J."/>
        </authorList>
    </citation>
    <scope>NUCLEOTIDE SEQUENCE</scope>
    <source>
        <strain evidence="1">CTNIH22</strain>
    </source>
</reference>
<dbReference type="GO" id="GO:0003677">
    <property type="term" value="F:DNA binding"/>
    <property type="evidence" value="ECO:0007669"/>
    <property type="project" value="InterPro"/>
</dbReference>
<name>A0AAE4NIJ0_9CORY</name>
<dbReference type="RefSeq" id="WP_316992962.1">
    <property type="nucleotide sequence ID" value="NZ_JAVBIB010000001.1"/>
</dbReference>
<dbReference type="Gene3D" id="1.10.260.40">
    <property type="entry name" value="lambda repressor-like DNA-binding domains"/>
    <property type="match status" value="1"/>
</dbReference>
<proteinExistence type="predicted"/>
<dbReference type="CDD" id="cd00093">
    <property type="entry name" value="HTH_XRE"/>
    <property type="match status" value="1"/>
</dbReference>
<accession>A0AAE4NIJ0</accession>
<dbReference type="EMBL" id="JAVBIB010000001">
    <property type="protein sequence ID" value="MDV2418333.1"/>
    <property type="molecule type" value="Genomic_DNA"/>
</dbReference>
<evidence type="ECO:0000313" key="2">
    <source>
        <dbReference type="Proteomes" id="UP001185706"/>
    </source>
</evidence>
<gene>
    <name evidence="1" type="ORF">RAE03_00860</name>
</gene>
<evidence type="ECO:0000313" key="1">
    <source>
        <dbReference type="EMBL" id="MDV2418333.1"/>
    </source>
</evidence>
<organism evidence="1 2">
    <name type="scientific">Corynebacterium tuberculostearicum</name>
    <dbReference type="NCBI Taxonomy" id="38304"/>
    <lineage>
        <taxon>Bacteria</taxon>
        <taxon>Bacillati</taxon>
        <taxon>Actinomycetota</taxon>
        <taxon>Actinomycetes</taxon>
        <taxon>Mycobacteriales</taxon>
        <taxon>Corynebacteriaceae</taxon>
        <taxon>Corynebacterium</taxon>
    </lineage>
</organism>
<dbReference type="AlphaFoldDB" id="A0AAE4NIJ0"/>
<dbReference type="InterPro" id="IPR010982">
    <property type="entry name" value="Lambda_DNA-bd_dom_sf"/>
</dbReference>
<comment type="caution">
    <text evidence="1">The sequence shown here is derived from an EMBL/GenBank/DDBJ whole genome shotgun (WGS) entry which is preliminary data.</text>
</comment>
<sequence length="104" mass="11905">MVRPKTVRPVEMYPDWPLRGDTAARRDQSETLRIAMERLSEVVSARQWSLRQLAAATEVNHVSLHNMLTGHTWPRAEHIAQIELALGISLWPQPEEVKHSSSED</sequence>
<dbReference type="InterPro" id="IPR001387">
    <property type="entry name" value="Cro/C1-type_HTH"/>
</dbReference>
<protein>
    <submittedName>
        <fullName evidence="1">Helix-turn-helix transcriptional regulator</fullName>
    </submittedName>
</protein>
<dbReference type="SUPFAM" id="SSF47413">
    <property type="entry name" value="lambda repressor-like DNA-binding domains"/>
    <property type="match status" value="1"/>
</dbReference>
<dbReference type="Proteomes" id="UP001185706">
    <property type="component" value="Unassembled WGS sequence"/>
</dbReference>